<evidence type="ECO:0000313" key="1">
    <source>
        <dbReference type="EMBL" id="MFD2275900.1"/>
    </source>
</evidence>
<accession>A0ABW5E384</accession>
<keyword evidence="2" id="KW-1185">Reference proteome</keyword>
<reference evidence="2" key="1">
    <citation type="journal article" date="2019" name="Int. J. Syst. Evol. Microbiol.">
        <title>The Global Catalogue of Microorganisms (GCM) 10K type strain sequencing project: providing services to taxonomists for standard genome sequencing and annotation.</title>
        <authorList>
            <consortium name="The Broad Institute Genomics Platform"/>
            <consortium name="The Broad Institute Genome Sequencing Center for Infectious Disease"/>
            <person name="Wu L."/>
            <person name="Ma J."/>
        </authorList>
    </citation>
    <scope>NUCLEOTIDE SEQUENCE [LARGE SCALE GENOMIC DNA]</scope>
    <source>
        <strain evidence="2">JCM 16545</strain>
    </source>
</reference>
<proteinExistence type="predicted"/>
<evidence type="ECO:0000313" key="2">
    <source>
        <dbReference type="Proteomes" id="UP001597297"/>
    </source>
</evidence>
<dbReference type="Proteomes" id="UP001597297">
    <property type="component" value="Unassembled WGS sequence"/>
</dbReference>
<comment type="caution">
    <text evidence="1">The sequence shown here is derived from an EMBL/GenBank/DDBJ whole genome shotgun (WGS) entry which is preliminary data.</text>
</comment>
<sequence length="56" mass="6056">MNLNACATYAIADYNLQTEELEAAGLDKVWSLKPQSGIQYASDLLSFNDGKFAPAS</sequence>
<protein>
    <submittedName>
        <fullName evidence="1">Uncharacterized protein</fullName>
    </submittedName>
</protein>
<gene>
    <name evidence="1" type="ORF">ACFSQZ_05420</name>
</gene>
<organism evidence="1 2">
    <name type="scientific">Rubritalea spongiae</name>
    <dbReference type="NCBI Taxonomy" id="430797"/>
    <lineage>
        <taxon>Bacteria</taxon>
        <taxon>Pseudomonadati</taxon>
        <taxon>Verrucomicrobiota</taxon>
        <taxon>Verrucomicrobiia</taxon>
        <taxon>Verrucomicrobiales</taxon>
        <taxon>Rubritaleaceae</taxon>
        <taxon>Rubritalea</taxon>
    </lineage>
</organism>
<name>A0ABW5E384_9BACT</name>
<dbReference type="RefSeq" id="WP_377095381.1">
    <property type="nucleotide sequence ID" value="NZ_JBHSJM010000001.1"/>
</dbReference>
<dbReference type="EMBL" id="JBHUJC010000018">
    <property type="protein sequence ID" value="MFD2275900.1"/>
    <property type="molecule type" value="Genomic_DNA"/>
</dbReference>